<evidence type="ECO:0000313" key="8">
    <source>
        <dbReference type="EMBL" id="AVF24385.1"/>
    </source>
</evidence>
<dbReference type="Proteomes" id="UP000239833">
    <property type="component" value="Chromosome"/>
</dbReference>
<comment type="function">
    <text evidence="5">May act as an export chaperone for the filament capping protein FliD.</text>
</comment>
<reference evidence="9" key="1">
    <citation type="submission" date="2017-02" db="EMBL/GenBank/DDBJ databases">
        <title>Delineation of Paenibacillus larvae strains originating from foulbrood outbreaks.</title>
        <authorList>
            <person name="Beims H."/>
            <person name="Bunk B."/>
            <person name="Sproeer C."/>
            <person name="Mohr K.I."/>
            <person name="Pradella S."/>
            <person name="Guenther G."/>
            <person name="Rohde M."/>
            <person name="von der Ohe W."/>
            <person name="Steinert M."/>
        </authorList>
    </citation>
    <scope>NUCLEOTIDE SEQUENCE [LARGE SCALE GENOMIC DNA]</scope>
    <source>
        <strain evidence="9">Eric_III</strain>
    </source>
</reference>
<evidence type="ECO:0000256" key="4">
    <source>
        <dbReference type="ARBA" id="ARBA00023186"/>
    </source>
</evidence>
<keyword evidence="2" id="KW-0963">Cytoplasm</keyword>
<comment type="similarity">
    <text evidence="6">Belongs to the bacillales FliT family.</text>
</comment>
<dbReference type="AlphaFoldDB" id="A0A2L1TUN7"/>
<evidence type="ECO:0000256" key="2">
    <source>
        <dbReference type="ARBA" id="ARBA00022490"/>
    </source>
</evidence>
<dbReference type="InterPro" id="IPR008622">
    <property type="entry name" value="FliT"/>
</dbReference>
<comment type="subcellular location">
    <subcellularLocation>
        <location evidence="1">Cytoplasm</location>
        <location evidence="1">Cytosol</location>
    </subcellularLocation>
</comment>
<evidence type="ECO:0000256" key="7">
    <source>
        <dbReference type="ARBA" id="ARBA00093797"/>
    </source>
</evidence>
<evidence type="ECO:0000256" key="6">
    <source>
        <dbReference type="ARBA" id="ARBA00093785"/>
    </source>
</evidence>
<dbReference type="EMBL" id="CP019655">
    <property type="protein sequence ID" value="AVF24385.1"/>
    <property type="molecule type" value="Genomic_DNA"/>
</dbReference>
<dbReference type="Pfam" id="PF05400">
    <property type="entry name" value="FliT"/>
    <property type="match status" value="1"/>
</dbReference>
<keyword evidence="4" id="KW-0143">Chaperone</keyword>
<gene>
    <name evidence="8" type="primary">fliT</name>
    <name evidence="8" type="ORF">ERICIII_00119</name>
</gene>
<accession>A0A2L1TUN7</accession>
<keyword evidence="3" id="KW-1005">Bacterial flagellum biogenesis</keyword>
<dbReference type="RefSeq" id="WP_077996453.1">
    <property type="nucleotide sequence ID" value="NZ_CP019655.1"/>
</dbReference>
<evidence type="ECO:0000313" key="9">
    <source>
        <dbReference type="Proteomes" id="UP000239833"/>
    </source>
</evidence>
<protein>
    <recommendedName>
        <fullName evidence="7">Flagellar protein FliT</fullName>
    </recommendedName>
</protein>
<keyword evidence="8" id="KW-0969">Cilium</keyword>
<proteinExistence type="inferred from homology"/>
<keyword evidence="8" id="KW-0282">Flagellum</keyword>
<evidence type="ECO:0000256" key="5">
    <source>
        <dbReference type="ARBA" id="ARBA00093765"/>
    </source>
</evidence>
<keyword evidence="8" id="KW-0966">Cell projection</keyword>
<organism evidence="8 9">
    <name type="scientific">Paenibacillus larvae subsp. larvae</name>
    <dbReference type="NCBI Taxonomy" id="147375"/>
    <lineage>
        <taxon>Bacteria</taxon>
        <taxon>Bacillati</taxon>
        <taxon>Bacillota</taxon>
        <taxon>Bacilli</taxon>
        <taxon>Bacillales</taxon>
        <taxon>Paenibacillaceae</taxon>
        <taxon>Paenibacillus</taxon>
    </lineage>
</organism>
<evidence type="ECO:0000256" key="1">
    <source>
        <dbReference type="ARBA" id="ARBA00004514"/>
    </source>
</evidence>
<sequence>MCSNLDKLNELTLKMVDRLPIADYEELVDFVDNREQLAGSVLKQRQEENWTKEDQALLDRILEYDQAILSRMNSLKLEAGNQIKRMNQAKMQKTGYNAPFHLPDSILMDRRN</sequence>
<evidence type="ECO:0000256" key="3">
    <source>
        <dbReference type="ARBA" id="ARBA00022795"/>
    </source>
</evidence>
<dbReference type="GeneID" id="64217004"/>
<name>A0A2L1TUN7_9BACL</name>